<evidence type="ECO:0000313" key="3">
    <source>
        <dbReference type="Proteomes" id="UP000708208"/>
    </source>
</evidence>
<name>A0A8J2JRB7_9HEXA</name>
<comment type="caution">
    <text evidence="2">The sequence shown here is derived from an EMBL/GenBank/DDBJ whole genome shotgun (WGS) entry which is preliminary data.</text>
</comment>
<organism evidence="2 3">
    <name type="scientific">Allacma fusca</name>
    <dbReference type="NCBI Taxonomy" id="39272"/>
    <lineage>
        <taxon>Eukaryota</taxon>
        <taxon>Metazoa</taxon>
        <taxon>Ecdysozoa</taxon>
        <taxon>Arthropoda</taxon>
        <taxon>Hexapoda</taxon>
        <taxon>Collembola</taxon>
        <taxon>Symphypleona</taxon>
        <taxon>Sminthuridae</taxon>
        <taxon>Allacma</taxon>
    </lineage>
</organism>
<accession>A0A8J2JRB7</accession>
<keyword evidence="3" id="KW-1185">Reference proteome</keyword>
<reference evidence="2" key="1">
    <citation type="submission" date="2021-06" db="EMBL/GenBank/DDBJ databases">
        <authorList>
            <person name="Hodson N. C."/>
            <person name="Mongue J. A."/>
            <person name="Jaron S. K."/>
        </authorList>
    </citation>
    <scope>NUCLEOTIDE SEQUENCE</scope>
</reference>
<dbReference type="Proteomes" id="UP000708208">
    <property type="component" value="Unassembled WGS sequence"/>
</dbReference>
<proteinExistence type="predicted"/>
<dbReference type="EMBL" id="CAJVCH010018358">
    <property type="protein sequence ID" value="CAG7685187.1"/>
    <property type="molecule type" value="Genomic_DNA"/>
</dbReference>
<protein>
    <submittedName>
        <fullName evidence="2">Uncharacterized protein</fullName>
    </submittedName>
</protein>
<sequence>MAKEISANEITLSDLYALMTENQRKMEERQQKLEETVLESSSDLAKKIEDSTVALMKRIETVEEEQL</sequence>
<evidence type="ECO:0000313" key="2">
    <source>
        <dbReference type="EMBL" id="CAG7685187.1"/>
    </source>
</evidence>
<feature type="coiled-coil region" evidence="1">
    <location>
        <begin position="16"/>
        <end position="65"/>
    </location>
</feature>
<gene>
    <name evidence="2" type="ORF">AFUS01_LOCUS3108</name>
</gene>
<keyword evidence="1" id="KW-0175">Coiled coil</keyword>
<feature type="non-terminal residue" evidence="2">
    <location>
        <position position="67"/>
    </location>
</feature>
<evidence type="ECO:0000256" key="1">
    <source>
        <dbReference type="SAM" id="Coils"/>
    </source>
</evidence>
<dbReference type="AlphaFoldDB" id="A0A8J2JRB7"/>